<proteinExistence type="predicted"/>
<organism evidence="1 2">
    <name type="scientific">Streptomyces palmae</name>
    <dbReference type="NCBI Taxonomy" id="1701085"/>
    <lineage>
        <taxon>Bacteria</taxon>
        <taxon>Bacillati</taxon>
        <taxon>Actinomycetota</taxon>
        <taxon>Actinomycetes</taxon>
        <taxon>Kitasatosporales</taxon>
        <taxon>Streptomycetaceae</taxon>
        <taxon>Streptomyces</taxon>
    </lineage>
</organism>
<dbReference type="RefSeq" id="WP_135338905.1">
    <property type="nucleotide sequence ID" value="NZ_JBHLTX010000013.1"/>
</dbReference>
<dbReference type="Proteomes" id="UP000297948">
    <property type="component" value="Unassembled WGS sequence"/>
</dbReference>
<dbReference type="InterPro" id="IPR046198">
    <property type="entry name" value="DUF6230"/>
</dbReference>
<dbReference type="Pfam" id="PF19741">
    <property type="entry name" value="DUF6230"/>
    <property type="match status" value="1"/>
</dbReference>
<dbReference type="OrthoDB" id="4238587at2"/>
<evidence type="ECO:0000313" key="1">
    <source>
        <dbReference type="EMBL" id="TGB12029.1"/>
    </source>
</evidence>
<sequence length="208" mass="21292">MAGRSFRSAGHTRWARLALVAVPVLALSGVLVAGVGAGALPASFAVSARSVVLSGRTLQISADRLDGQGFTQYVAADHSARGDRATAVTGVRSADLHRLCQSTVIDLPGVGHATLRIRAGGGGTPAHADHLVVHTDAIAGDATFRNIVIGEDAGSFADVPDAPAGAFGQRADTVRIDHLRQQATAVSASVFRLNGLSMTVTPGVHPCY</sequence>
<accession>A0A4Z0H9T1</accession>
<evidence type="ECO:0000313" key="2">
    <source>
        <dbReference type="Proteomes" id="UP000297948"/>
    </source>
</evidence>
<comment type="caution">
    <text evidence="1">The sequence shown here is derived from an EMBL/GenBank/DDBJ whole genome shotgun (WGS) entry which is preliminary data.</text>
</comment>
<protein>
    <submittedName>
        <fullName evidence="1">Cholesterol esterase</fullName>
    </submittedName>
</protein>
<gene>
    <name evidence="1" type="ORF">E4099_11520</name>
</gene>
<keyword evidence="2" id="KW-1185">Reference proteome</keyword>
<dbReference type="AlphaFoldDB" id="A0A4Z0H9T1"/>
<reference evidence="1 2" key="1">
    <citation type="submission" date="2019-03" db="EMBL/GenBank/DDBJ databases">
        <authorList>
            <person name="Gonzalez-Pimentel J.L."/>
        </authorList>
    </citation>
    <scope>NUCLEOTIDE SEQUENCE [LARGE SCALE GENOMIC DNA]</scope>
    <source>
        <strain evidence="1 2">JCM 31289</strain>
    </source>
</reference>
<name>A0A4Z0H9T1_9ACTN</name>
<dbReference type="EMBL" id="SRID01000080">
    <property type="protein sequence ID" value="TGB12029.1"/>
    <property type="molecule type" value="Genomic_DNA"/>
</dbReference>